<organism evidence="1">
    <name type="scientific">Siphoviridae sp. ctnNB1</name>
    <dbReference type="NCBI Taxonomy" id="2825660"/>
    <lineage>
        <taxon>Viruses</taxon>
        <taxon>Duplodnaviria</taxon>
        <taxon>Heunggongvirae</taxon>
        <taxon>Uroviricota</taxon>
        <taxon>Caudoviricetes</taxon>
    </lineage>
</organism>
<protein>
    <submittedName>
        <fullName evidence="1">Uncharacterized protein</fullName>
    </submittedName>
</protein>
<reference evidence="1" key="1">
    <citation type="journal article" date="2021" name="Proc. Natl. Acad. Sci. U.S.A.">
        <title>A Catalog of Tens of Thousands of Viruses from Human Metagenomes Reveals Hidden Associations with Chronic Diseases.</title>
        <authorList>
            <person name="Tisza M.J."/>
            <person name="Buck C.B."/>
        </authorList>
    </citation>
    <scope>NUCLEOTIDE SEQUENCE</scope>
    <source>
        <strain evidence="1">CtnNB1</strain>
    </source>
</reference>
<dbReference type="EMBL" id="BK016146">
    <property type="protein sequence ID" value="DAF98369.1"/>
    <property type="molecule type" value="Genomic_DNA"/>
</dbReference>
<sequence>MAKPKTLISYRYCDEPMARKKGLIGKKRTNLPRCQKDCKTCMACIEVDMDGEKQHVRIERG</sequence>
<proteinExistence type="predicted"/>
<accession>A0A8S5UV60</accession>
<name>A0A8S5UV60_9CAUD</name>
<evidence type="ECO:0000313" key="1">
    <source>
        <dbReference type="EMBL" id="DAF98369.1"/>
    </source>
</evidence>